<protein>
    <submittedName>
        <fullName evidence="1">Uncharacterized protein</fullName>
    </submittedName>
</protein>
<dbReference type="EMBL" id="ABJK02000017">
    <property type="protein sequence ID" value="EDT47897.1"/>
    <property type="molecule type" value="Genomic_DNA"/>
</dbReference>
<dbReference type="Proteomes" id="UP000005602">
    <property type="component" value="Unassembled WGS sequence"/>
</dbReference>
<organism evidence="1 2">
    <name type="scientific">Streptococcus infantarius subsp. infantarius ATCC BAA-102</name>
    <dbReference type="NCBI Taxonomy" id="471872"/>
    <lineage>
        <taxon>Bacteria</taxon>
        <taxon>Bacillati</taxon>
        <taxon>Bacillota</taxon>
        <taxon>Bacilli</taxon>
        <taxon>Lactobacillales</taxon>
        <taxon>Streptococcaceae</taxon>
        <taxon>Streptococcus</taxon>
    </lineage>
</organism>
<keyword evidence="2" id="KW-1185">Reference proteome</keyword>
<proteinExistence type="predicted"/>
<comment type="caution">
    <text evidence="1">The sequence shown here is derived from an EMBL/GenBank/DDBJ whole genome shotgun (WGS) entry which is preliminary data.</text>
</comment>
<evidence type="ECO:0000313" key="1">
    <source>
        <dbReference type="EMBL" id="EDT47897.1"/>
    </source>
</evidence>
<gene>
    <name evidence="1" type="ORF">STRINF_00748</name>
</gene>
<reference evidence="1" key="2">
    <citation type="submission" date="2013-09" db="EMBL/GenBank/DDBJ databases">
        <title>Draft genome sequence of Streptococcus infantarius subsp. infantarius ATCC BAA-102.</title>
        <authorList>
            <person name="Sudarsanam P."/>
            <person name="Ley R."/>
            <person name="Guruge J."/>
            <person name="Turnbaugh P.J."/>
            <person name="Mahowald M."/>
            <person name="Liep D."/>
            <person name="Gordon J."/>
        </authorList>
    </citation>
    <scope>NUCLEOTIDE SEQUENCE</scope>
    <source>
        <strain evidence="1">ATCC BAA-102</strain>
    </source>
</reference>
<sequence length="39" mass="4524">MKKYGSDVVSLRHKVAHLFYQACSPFSTHNINDENKTKE</sequence>
<accession>A0ABM9XF35</accession>
<evidence type="ECO:0000313" key="2">
    <source>
        <dbReference type="Proteomes" id="UP000005602"/>
    </source>
</evidence>
<name>A0ABM9XF35_9STRE</name>
<reference evidence="1" key="1">
    <citation type="submission" date="2008-03" db="EMBL/GenBank/DDBJ databases">
        <authorList>
            <person name="Fulton L."/>
            <person name="Clifton S."/>
            <person name="Fulton B."/>
            <person name="Xu J."/>
            <person name="Minx P."/>
            <person name="Pepin K.H."/>
            <person name="Johnson M."/>
            <person name="Thiruvilangam P."/>
            <person name="Bhonagiri V."/>
            <person name="Nash W.E."/>
            <person name="Mardis E.R."/>
            <person name="Wilson R.K."/>
        </authorList>
    </citation>
    <scope>NUCLEOTIDE SEQUENCE</scope>
    <source>
        <strain evidence="1">ATCC BAA-102</strain>
    </source>
</reference>